<keyword evidence="9 11" id="KW-0472">Membrane</keyword>
<keyword evidence="8 11" id="KW-1133">Transmembrane helix</keyword>
<feature type="transmembrane region" description="Helical" evidence="11">
    <location>
        <begin position="665"/>
        <end position="688"/>
    </location>
</feature>
<feature type="transmembrane region" description="Helical" evidence="11">
    <location>
        <begin position="526"/>
        <end position="544"/>
    </location>
</feature>
<dbReference type="InterPro" id="IPR017850">
    <property type="entry name" value="Alkaline_phosphatase_core_sf"/>
</dbReference>
<keyword evidence="6 11" id="KW-0812">Transmembrane</keyword>
<dbReference type="InterPro" id="IPR045687">
    <property type="entry name" value="PIGG/GPI7_C"/>
</dbReference>
<keyword evidence="4" id="KW-0337">GPI-anchor biosynthesis</keyword>
<evidence type="ECO:0000256" key="7">
    <source>
        <dbReference type="ARBA" id="ARBA00022824"/>
    </source>
</evidence>
<sequence>MKIQWPFWISSFLVISSTVLLLHSFITIQGADQITTSKFSFKDDLPNDTPRLVFVVIDAFRLTFLTDTDSPMWFFRDSIFNGNAMAFDGYARMPTVTMPRIISFITGTLPSFGTLITNVATTEITTDNWVTRLKNNGKNVHFYGDDTWIRLLPTEFSKFDATTSFFVNDYTEVDNNVTRHLDSELKSGEWDAMILHYLGLDHIGHSLGGRSPKLRGKLKEMDGILKRIVEELEKTKIPTYVIVGGDHGMTAGGSHGGASPDESRVPIVIWPINQKFAKVPIDSFDNLEKVEQPDVSATIFSIFGMQSPTDSHGFSLTVGNLENESHLITMRQYYHFYELAKSHGIDNLFTLSCTEDSPCDFSKPFVQKLIKDECRRIQRKLMESSASIPSLQLAIFGSVIILAAIISKLNWEYESLLDVSVFILNIGCFASSFIEEEHEIWYYVTSSLIVVHFLKNFRSVEIDKQKTIFGSILLLLLLQRFCINWTSGMRRRWAMDQSLLPPPMFNEMIANFNIPDANTFFRNSPFISLAVSTIIWLFVCVSLESSPKLSGFMILFPLFSHLLRLFGYVNFDSGYLLACRILLIPFYLLTGKHTICVLCLVLIVIPTNQLLLFISIFLMGRLAADVKLEKTATGSMIMSTFYFSGNSNSFATIMLQSGYVGLLDYYPILVGIQLFLYTYAGPIIFVIGFYSSRRKIIPQLLSYFLTVRIINLFFSILCLYIFQNHLFVWSVYSPKVMYDLSHCIVVVIAGILLV</sequence>
<dbReference type="SUPFAM" id="SSF53649">
    <property type="entry name" value="Alkaline phosphatase-like"/>
    <property type="match status" value="1"/>
</dbReference>
<dbReference type="EMBL" id="CANHGI010000002">
    <property type="protein sequence ID" value="CAI5441856.1"/>
    <property type="molecule type" value="Genomic_DNA"/>
</dbReference>
<feature type="transmembrane region" description="Helical" evidence="11">
    <location>
        <begin position="391"/>
        <end position="409"/>
    </location>
</feature>
<feature type="transmembrane region" description="Helical" evidence="11">
    <location>
        <begin position="700"/>
        <end position="723"/>
    </location>
</feature>
<feature type="domain" description="GPI ethanolamine phosphate transferase 2 C-terminal" evidence="12">
    <location>
        <begin position="395"/>
        <end position="487"/>
    </location>
</feature>
<dbReference type="GO" id="GO:0006506">
    <property type="term" value="P:GPI anchor biosynthetic process"/>
    <property type="evidence" value="ECO:0007669"/>
    <property type="project" value="UniProtKB-KW"/>
</dbReference>
<dbReference type="Proteomes" id="UP001152747">
    <property type="component" value="Unassembled WGS sequence"/>
</dbReference>
<comment type="similarity">
    <text evidence="3">Belongs to the PIGG/PIGN/PIGO family. PIGG subfamily.</text>
</comment>
<evidence type="ECO:0000256" key="1">
    <source>
        <dbReference type="ARBA" id="ARBA00004477"/>
    </source>
</evidence>
<dbReference type="PANTHER" id="PTHR23072">
    <property type="entry name" value="PHOSPHATIDYLINOSITOL GLYCAN-RELATED"/>
    <property type="match status" value="1"/>
</dbReference>
<dbReference type="Gene3D" id="3.40.720.10">
    <property type="entry name" value="Alkaline Phosphatase, subunit A"/>
    <property type="match status" value="1"/>
</dbReference>
<feature type="transmembrane region" description="Helical" evidence="11">
    <location>
        <begin position="469"/>
        <end position="487"/>
    </location>
</feature>
<keyword evidence="5" id="KW-0808">Transferase</keyword>
<evidence type="ECO:0000256" key="5">
    <source>
        <dbReference type="ARBA" id="ARBA00022679"/>
    </source>
</evidence>
<evidence type="ECO:0000256" key="8">
    <source>
        <dbReference type="ARBA" id="ARBA00022989"/>
    </source>
</evidence>
<dbReference type="GO" id="GO:0051267">
    <property type="term" value="F:CP2 mannose-ethanolamine phosphotransferase activity"/>
    <property type="evidence" value="ECO:0007669"/>
    <property type="project" value="TreeGrafter"/>
</dbReference>
<evidence type="ECO:0000313" key="14">
    <source>
        <dbReference type="Proteomes" id="UP001152747"/>
    </source>
</evidence>
<protein>
    <recommendedName>
        <fullName evidence="12">GPI ethanolamine phosphate transferase 2 C-terminal domain-containing protein</fullName>
    </recommendedName>
</protein>
<feature type="transmembrane region" description="Helical" evidence="11">
    <location>
        <begin position="735"/>
        <end position="753"/>
    </location>
</feature>
<evidence type="ECO:0000313" key="13">
    <source>
        <dbReference type="EMBL" id="CAI5441856.1"/>
    </source>
</evidence>
<dbReference type="InterPro" id="IPR037674">
    <property type="entry name" value="PIG-G_N"/>
</dbReference>
<dbReference type="PANTHER" id="PTHR23072:SF0">
    <property type="entry name" value="GPI ETHANOLAMINE PHOSPHATE TRANSFERASE 2"/>
    <property type="match status" value="1"/>
</dbReference>
<evidence type="ECO:0000256" key="6">
    <source>
        <dbReference type="ARBA" id="ARBA00022692"/>
    </source>
</evidence>
<keyword evidence="14" id="KW-1185">Reference proteome</keyword>
<evidence type="ECO:0000259" key="12">
    <source>
        <dbReference type="Pfam" id="PF19316"/>
    </source>
</evidence>
<dbReference type="OrthoDB" id="272139at2759"/>
<dbReference type="Pfam" id="PF01663">
    <property type="entry name" value="Phosphodiest"/>
    <property type="match status" value="1"/>
</dbReference>
<feature type="transmembrane region" description="Helical" evidence="11">
    <location>
        <begin position="565"/>
        <end position="589"/>
    </location>
</feature>
<gene>
    <name evidence="13" type="ORF">CAMP_LOCUS4493</name>
</gene>
<evidence type="ECO:0000256" key="2">
    <source>
        <dbReference type="ARBA" id="ARBA00004687"/>
    </source>
</evidence>
<feature type="domain" description="GPI ethanolamine phosphate transferase 2 C-terminal" evidence="12">
    <location>
        <begin position="610"/>
        <end position="743"/>
    </location>
</feature>
<evidence type="ECO:0000256" key="4">
    <source>
        <dbReference type="ARBA" id="ARBA00022502"/>
    </source>
</evidence>
<dbReference type="GO" id="GO:0005789">
    <property type="term" value="C:endoplasmic reticulum membrane"/>
    <property type="evidence" value="ECO:0007669"/>
    <property type="project" value="UniProtKB-SubCell"/>
</dbReference>
<keyword evidence="10" id="KW-0325">Glycoprotein</keyword>
<feature type="transmembrane region" description="Helical" evidence="11">
    <location>
        <begin position="595"/>
        <end position="619"/>
    </location>
</feature>
<dbReference type="AlphaFoldDB" id="A0A9P1IBF0"/>
<dbReference type="InterPro" id="IPR039527">
    <property type="entry name" value="PIGG/GPI7"/>
</dbReference>
<reference evidence="13" key="1">
    <citation type="submission" date="2022-11" db="EMBL/GenBank/DDBJ databases">
        <authorList>
            <person name="Kikuchi T."/>
        </authorList>
    </citation>
    <scope>NUCLEOTIDE SEQUENCE</scope>
    <source>
        <strain evidence="13">PS1010</strain>
    </source>
</reference>
<comment type="subcellular location">
    <subcellularLocation>
        <location evidence="1">Endoplasmic reticulum membrane</location>
        <topology evidence="1">Multi-pass membrane protein</topology>
    </subcellularLocation>
</comment>
<keyword evidence="7" id="KW-0256">Endoplasmic reticulum</keyword>
<dbReference type="Pfam" id="PF19316">
    <property type="entry name" value="PIGO_PIGG"/>
    <property type="match status" value="2"/>
</dbReference>
<dbReference type="CDD" id="cd16024">
    <property type="entry name" value="GPI_EPT_2"/>
    <property type="match status" value="1"/>
</dbReference>
<name>A0A9P1IBF0_9PELO</name>
<comment type="caution">
    <text evidence="13">The sequence shown here is derived from an EMBL/GenBank/DDBJ whole genome shotgun (WGS) entry which is preliminary data.</text>
</comment>
<evidence type="ECO:0000256" key="3">
    <source>
        <dbReference type="ARBA" id="ARBA00005315"/>
    </source>
</evidence>
<organism evidence="13 14">
    <name type="scientific">Caenorhabditis angaria</name>
    <dbReference type="NCBI Taxonomy" id="860376"/>
    <lineage>
        <taxon>Eukaryota</taxon>
        <taxon>Metazoa</taxon>
        <taxon>Ecdysozoa</taxon>
        <taxon>Nematoda</taxon>
        <taxon>Chromadorea</taxon>
        <taxon>Rhabditida</taxon>
        <taxon>Rhabditina</taxon>
        <taxon>Rhabditomorpha</taxon>
        <taxon>Rhabditoidea</taxon>
        <taxon>Rhabditidae</taxon>
        <taxon>Peloderinae</taxon>
        <taxon>Caenorhabditis</taxon>
    </lineage>
</organism>
<comment type="pathway">
    <text evidence="2">Glycolipid biosynthesis; glycosylphosphatidylinositol-anchor biosynthesis.</text>
</comment>
<proteinExistence type="inferred from homology"/>
<dbReference type="InterPro" id="IPR002591">
    <property type="entry name" value="Phosphodiest/P_Trfase"/>
</dbReference>
<evidence type="ECO:0000256" key="10">
    <source>
        <dbReference type="ARBA" id="ARBA00023180"/>
    </source>
</evidence>
<evidence type="ECO:0000256" key="9">
    <source>
        <dbReference type="ARBA" id="ARBA00023136"/>
    </source>
</evidence>
<evidence type="ECO:0000256" key="11">
    <source>
        <dbReference type="SAM" id="Phobius"/>
    </source>
</evidence>
<accession>A0A9P1IBF0</accession>